<evidence type="ECO:0000256" key="7">
    <source>
        <dbReference type="RuleBase" id="RU000461"/>
    </source>
</evidence>
<dbReference type="InterPro" id="IPR036396">
    <property type="entry name" value="Cyt_P450_sf"/>
</dbReference>
<dbReference type="InterPro" id="IPR017972">
    <property type="entry name" value="Cyt_P450_CS"/>
</dbReference>
<dbReference type="GO" id="GO:0020037">
    <property type="term" value="F:heme binding"/>
    <property type="evidence" value="ECO:0007669"/>
    <property type="project" value="InterPro"/>
</dbReference>
<keyword evidence="5 6" id="KW-0408">Iron</keyword>
<dbReference type="STRING" id="139420.A0A371CRT9"/>
<keyword evidence="6 7" id="KW-0349">Heme</keyword>
<keyword evidence="4 7" id="KW-0560">Oxidoreductase</keyword>
<reference evidence="9 10" key="1">
    <citation type="journal article" date="2018" name="Biotechnol. Biofuels">
        <title>Integrative visual omics of the white-rot fungus Polyporus brumalis exposes the biotechnological potential of its oxidative enzymes for delignifying raw plant biomass.</title>
        <authorList>
            <person name="Miyauchi S."/>
            <person name="Rancon A."/>
            <person name="Drula E."/>
            <person name="Hage H."/>
            <person name="Chaduli D."/>
            <person name="Favel A."/>
            <person name="Grisel S."/>
            <person name="Henrissat B."/>
            <person name="Herpoel-Gimbert I."/>
            <person name="Ruiz-Duenas F.J."/>
            <person name="Chevret D."/>
            <person name="Hainaut M."/>
            <person name="Lin J."/>
            <person name="Wang M."/>
            <person name="Pangilinan J."/>
            <person name="Lipzen A."/>
            <person name="Lesage-Meessen L."/>
            <person name="Navarro D."/>
            <person name="Riley R."/>
            <person name="Grigoriev I.V."/>
            <person name="Zhou S."/>
            <person name="Raouche S."/>
            <person name="Rosso M.N."/>
        </authorList>
    </citation>
    <scope>NUCLEOTIDE SEQUENCE [LARGE SCALE GENOMIC DNA]</scope>
    <source>
        <strain evidence="9 10">BRFM 1820</strain>
    </source>
</reference>
<dbReference type="GO" id="GO:0004497">
    <property type="term" value="F:monooxygenase activity"/>
    <property type="evidence" value="ECO:0007669"/>
    <property type="project" value="UniProtKB-KW"/>
</dbReference>
<dbReference type="SUPFAM" id="SSF48264">
    <property type="entry name" value="Cytochrome P450"/>
    <property type="match status" value="1"/>
</dbReference>
<dbReference type="OrthoDB" id="1844152at2759"/>
<dbReference type="CDD" id="cd11041">
    <property type="entry name" value="CYP503A1-like"/>
    <property type="match status" value="1"/>
</dbReference>
<dbReference type="PANTHER" id="PTHR46206">
    <property type="entry name" value="CYTOCHROME P450"/>
    <property type="match status" value="1"/>
</dbReference>
<evidence type="ECO:0000256" key="6">
    <source>
        <dbReference type="PIRSR" id="PIRSR602401-1"/>
    </source>
</evidence>
<sequence length="503" mass="57192">MEDPQTVVLTGLAIVLAIYLVRWRMNPLHAIPTLGGTSLPGLSYLTALHFMRNAKDIINEGYGRFYNSAYKVALPDKWLVVVSGPKMIDELRRRPDEELSFLEGIEDTIQLKYTIGPEALTDGYHIDIIKEKLTRTLPAVLPNVIDELRLAVQEYIPAKDDGKWVTITVMPVIQHIVARASNRAFVGLPLCRDEGFLDLCIRFTRVVIKDRYVISLFPRSLKPLVGSLISETKKSIRRAVQYLKPTLDEKKTMMEQNGDDWDDKPNDMLQWIFDEAIRRENPDWGVAERVLLVNFAAIHTSSTSFTHSIFDLAARPEYQQPLRDEIESVVADEGWTKAAMGKMWKLDSFLRESQRYNGISMTTMTRKAMVDVTLNDGTFIPKGTVLVAAQHPTHHDNSNYADPNVFDAFRFSRLREHEGEGTKHQFVNTSIDYVPFGHGKHACPGRFFAANELKAMLAWIVLNYDMKIEGDGERPANFYLGPTVLPPMEGQVMFRKRETSDDA</sequence>
<keyword evidence="7" id="KW-0503">Monooxygenase</keyword>
<evidence type="ECO:0000313" key="9">
    <source>
        <dbReference type="EMBL" id="RDX42959.1"/>
    </source>
</evidence>
<evidence type="ECO:0000256" key="4">
    <source>
        <dbReference type="ARBA" id="ARBA00023002"/>
    </source>
</evidence>
<keyword evidence="3 6" id="KW-0479">Metal-binding</keyword>
<keyword evidence="10" id="KW-1185">Reference proteome</keyword>
<dbReference type="Pfam" id="PF00067">
    <property type="entry name" value="p450"/>
    <property type="match status" value="1"/>
</dbReference>
<name>A0A371CRT9_9APHY</name>
<dbReference type="InterPro" id="IPR002401">
    <property type="entry name" value="Cyt_P450_E_grp-I"/>
</dbReference>
<evidence type="ECO:0000313" key="10">
    <source>
        <dbReference type="Proteomes" id="UP000256964"/>
    </source>
</evidence>
<proteinExistence type="inferred from homology"/>
<evidence type="ECO:0000256" key="1">
    <source>
        <dbReference type="ARBA" id="ARBA00001971"/>
    </source>
</evidence>
<dbReference type="AlphaFoldDB" id="A0A371CRT9"/>
<dbReference type="InterPro" id="IPR001128">
    <property type="entry name" value="Cyt_P450"/>
</dbReference>
<organism evidence="9 10">
    <name type="scientific">Lentinus brumalis</name>
    <dbReference type="NCBI Taxonomy" id="2498619"/>
    <lineage>
        <taxon>Eukaryota</taxon>
        <taxon>Fungi</taxon>
        <taxon>Dikarya</taxon>
        <taxon>Basidiomycota</taxon>
        <taxon>Agaricomycotina</taxon>
        <taxon>Agaricomycetes</taxon>
        <taxon>Polyporales</taxon>
        <taxon>Polyporaceae</taxon>
        <taxon>Lentinus</taxon>
    </lineage>
</organism>
<evidence type="ECO:0000256" key="3">
    <source>
        <dbReference type="ARBA" id="ARBA00022723"/>
    </source>
</evidence>
<evidence type="ECO:0000256" key="8">
    <source>
        <dbReference type="SAM" id="Phobius"/>
    </source>
</evidence>
<accession>A0A371CRT9</accession>
<dbReference type="PRINTS" id="PR00463">
    <property type="entry name" value="EP450I"/>
</dbReference>
<dbReference type="Proteomes" id="UP000256964">
    <property type="component" value="Unassembled WGS sequence"/>
</dbReference>
<evidence type="ECO:0000256" key="5">
    <source>
        <dbReference type="ARBA" id="ARBA00023004"/>
    </source>
</evidence>
<comment type="similarity">
    <text evidence="2 7">Belongs to the cytochrome P450 family.</text>
</comment>
<evidence type="ECO:0000256" key="2">
    <source>
        <dbReference type="ARBA" id="ARBA00010617"/>
    </source>
</evidence>
<keyword evidence="8" id="KW-1133">Transmembrane helix</keyword>
<dbReference type="EMBL" id="KZ857473">
    <property type="protein sequence ID" value="RDX42959.1"/>
    <property type="molecule type" value="Genomic_DNA"/>
</dbReference>
<feature type="binding site" description="axial binding residue" evidence="6">
    <location>
        <position position="443"/>
    </location>
    <ligand>
        <name>heme</name>
        <dbReference type="ChEBI" id="CHEBI:30413"/>
    </ligand>
    <ligandPart>
        <name>Fe</name>
        <dbReference type="ChEBI" id="CHEBI:18248"/>
    </ligandPart>
</feature>
<keyword evidence="8" id="KW-0472">Membrane</keyword>
<comment type="cofactor">
    <cofactor evidence="1 6">
        <name>heme</name>
        <dbReference type="ChEBI" id="CHEBI:30413"/>
    </cofactor>
</comment>
<dbReference type="GO" id="GO:0016705">
    <property type="term" value="F:oxidoreductase activity, acting on paired donors, with incorporation or reduction of molecular oxygen"/>
    <property type="evidence" value="ECO:0007669"/>
    <property type="project" value="InterPro"/>
</dbReference>
<keyword evidence="8" id="KW-0812">Transmembrane</keyword>
<feature type="transmembrane region" description="Helical" evidence="8">
    <location>
        <begin position="6"/>
        <end position="23"/>
    </location>
</feature>
<dbReference type="GO" id="GO:0005506">
    <property type="term" value="F:iron ion binding"/>
    <property type="evidence" value="ECO:0007669"/>
    <property type="project" value="InterPro"/>
</dbReference>
<gene>
    <name evidence="9" type="ORF">OH76DRAFT_1361826</name>
</gene>
<dbReference type="PROSITE" id="PS00086">
    <property type="entry name" value="CYTOCHROME_P450"/>
    <property type="match status" value="1"/>
</dbReference>
<protein>
    <submittedName>
        <fullName evidence="9">Cytochrome P450</fullName>
    </submittedName>
</protein>
<dbReference type="Gene3D" id="1.10.630.10">
    <property type="entry name" value="Cytochrome P450"/>
    <property type="match status" value="1"/>
</dbReference>